<dbReference type="PANTHER" id="PTHR30547">
    <property type="entry name" value="UNCHARACTERIZED PROTEIN YHCG-RELATED"/>
    <property type="match status" value="1"/>
</dbReference>
<dbReference type="RefSeq" id="WP_278099555.1">
    <property type="nucleotide sequence ID" value="NZ_CP091092.1"/>
</dbReference>
<protein>
    <submittedName>
        <fullName evidence="3">PDDEXK nuclease domain-containing protein</fullName>
    </submittedName>
</protein>
<proteinExistence type="predicted"/>
<gene>
    <name evidence="3" type="ORF">L1994_11375</name>
</gene>
<dbReference type="InterPro" id="IPR009362">
    <property type="entry name" value="YhcG_C"/>
</dbReference>
<evidence type="ECO:0000313" key="3">
    <source>
        <dbReference type="EMBL" id="WFN36718.1"/>
    </source>
</evidence>
<dbReference type="Pfam" id="PF17761">
    <property type="entry name" value="DUF1016_N"/>
    <property type="match status" value="2"/>
</dbReference>
<dbReference type="KEGG" id="manq:L1994_11375"/>
<dbReference type="InterPro" id="IPR011856">
    <property type="entry name" value="tRNA_endonuc-like_dom_sf"/>
</dbReference>
<keyword evidence="4" id="KW-1185">Reference proteome</keyword>
<name>A0AAF0JTS8_9EURY</name>
<dbReference type="GO" id="GO:0003676">
    <property type="term" value="F:nucleic acid binding"/>
    <property type="evidence" value="ECO:0007669"/>
    <property type="project" value="InterPro"/>
</dbReference>
<dbReference type="REBASE" id="710166">
    <property type="entry name" value="S1.Man21220ORF11370P"/>
</dbReference>
<feature type="domain" description="YhcG N-terminal" evidence="2">
    <location>
        <begin position="23"/>
        <end position="94"/>
    </location>
</feature>
<dbReference type="Gene3D" id="3.40.1350.10">
    <property type="match status" value="1"/>
</dbReference>
<dbReference type="InterPro" id="IPR053148">
    <property type="entry name" value="PD-DEXK-like_domain"/>
</dbReference>
<dbReference type="InterPro" id="IPR041527">
    <property type="entry name" value="YhcG_N"/>
</dbReference>
<dbReference type="EMBL" id="CP091092">
    <property type="protein sequence ID" value="WFN36718.1"/>
    <property type="molecule type" value="Genomic_DNA"/>
</dbReference>
<evidence type="ECO:0000313" key="4">
    <source>
        <dbReference type="Proteomes" id="UP001218895"/>
    </source>
</evidence>
<dbReference type="Proteomes" id="UP001218895">
    <property type="component" value="Chromosome"/>
</dbReference>
<dbReference type="PANTHER" id="PTHR30547:SF5">
    <property type="entry name" value="NUCLEASE YHCG-RELATED"/>
    <property type="match status" value="1"/>
</dbReference>
<feature type="domain" description="YhcG N-terminal" evidence="2">
    <location>
        <begin position="138"/>
        <end position="188"/>
    </location>
</feature>
<dbReference type="Pfam" id="PF06250">
    <property type="entry name" value="YhcG_C"/>
    <property type="match status" value="1"/>
</dbReference>
<feature type="domain" description="YhcG PDDEXK nuclease" evidence="1">
    <location>
        <begin position="214"/>
        <end position="363"/>
    </location>
</feature>
<dbReference type="GeneID" id="79951010"/>
<sequence>MGDFSFDVLVGSIRDVDSRFVSSAVKAVNVSLTLRNWCIGAYISEFELHGSNRAGYGDKLLLNLSKELKNTGLKNCGKRELSRYVLFYSRYSDVGSLLPEAIREQYLSVCSPSDSDENHFISGIEGTLSPQFRTPPEKLITSLSFSHISEIMEIDDPLKRLFYEIECIKGCWSVRELKRQIGSLYYERSGLSENKEALSRIANEGAEISSPVMAIRDPYVFEFLGLKPAEVMDESEFESALLDKLESFLLELGRGFCFESRQKRILIGDEYFFVDLVFYHRILKCHILVELKTERMSHEAVGQLNTYLNWFKTNELCEGDNPPVGILLCTEKNDELVRYATAGMANDLFVSKYEVVLPSTNELEKFVEEEMKLLKGQGGEQR</sequence>
<accession>A0AAF0JTS8</accession>
<evidence type="ECO:0000259" key="1">
    <source>
        <dbReference type="Pfam" id="PF06250"/>
    </source>
</evidence>
<dbReference type="AlphaFoldDB" id="A0AAF0JTS8"/>
<reference evidence="3" key="1">
    <citation type="submission" date="2022-01" db="EMBL/GenBank/DDBJ databases">
        <title>Complete genome of Methanomicrobium antiquum DSM 21220.</title>
        <authorList>
            <person name="Chen S.-C."/>
            <person name="You Y.-T."/>
            <person name="Zhou Y.-Z."/>
            <person name="Lai M.-C."/>
        </authorList>
    </citation>
    <scope>NUCLEOTIDE SEQUENCE</scope>
    <source>
        <strain evidence="3">DSM 21220</strain>
    </source>
</reference>
<organism evidence="3 4">
    <name type="scientific">Methanomicrobium antiquum</name>
    <dbReference type="NCBI Taxonomy" id="487686"/>
    <lineage>
        <taxon>Archaea</taxon>
        <taxon>Methanobacteriati</taxon>
        <taxon>Methanobacteriota</taxon>
        <taxon>Stenosarchaea group</taxon>
        <taxon>Methanomicrobia</taxon>
        <taxon>Methanomicrobiales</taxon>
        <taxon>Methanomicrobiaceae</taxon>
        <taxon>Methanomicrobium</taxon>
    </lineage>
</organism>
<evidence type="ECO:0000259" key="2">
    <source>
        <dbReference type="Pfam" id="PF17761"/>
    </source>
</evidence>